<dbReference type="Pfam" id="PF04143">
    <property type="entry name" value="Sulf_transp"/>
    <property type="match status" value="1"/>
</dbReference>
<evidence type="ECO:0000256" key="2">
    <source>
        <dbReference type="ARBA" id="ARBA00022448"/>
    </source>
</evidence>
<evidence type="ECO:0000256" key="4">
    <source>
        <dbReference type="ARBA" id="ARBA00022519"/>
    </source>
</evidence>
<evidence type="ECO:0000256" key="3">
    <source>
        <dbReference type="ARBA" id="ARBA00022475"/>
    </source>
</evidence>
<feature type="transmembrane region" description="Helical" evidence="9">
    <location>
        <begin position="96"/>
        <end position="118"/>
    </location>
</feature>
<organism evidence="10 11">
    <name type="scientific">Pararhodobacter aggregans</name>
    <dbReference type="NCBI Taxonomy" id="404875"/>
    <lineage>
        <taxon>Bacteria</taxon>
        <taxon>Pseudomonadati</taxon>
        <taxon>Pseudomonadota</taxon>
        <taxon>Alphaproteobacteria</taxon>
        <taxon>Rhodobacterales</taxon>
        <taxon>Paracoccaceae</taxon>
        <taxon>Pararhodobacter</taxon>
    </lineage>
</organism>
<sequence length="371" mass="37352">MILRRLGLGALGLAVVAAVALAAGPQAGILVAIGIGYGLVLEGLRFGFAGPWRLMIVERDARGLLAQLFAIGLVAAAAFPLLAANPLELAPAQAPIGTGMILGAFIFGAAMQVVMGCGSGTLVNAGSGNTIGAVALVGFVGGAFLGTLNGGFWASLGQLPLISAQSVAGPSGGLWLTLAGLALVAGFLLWRAAPGKRRPPARLFVAAALLAGLAILNLVVAGQPWGIVYGLGLWGAKLVTAFGGDLSTTAFWANPVNATRLDQSILTDVTSLTDIGLVLGAFLVMRGKRDPGAPPAPLALQGWVLVLIAGVVLGYSSRMAFGCNVGAFFSGISTGSAHGWVWFAAAFAGSALGLKLRPFVLIPARRQGVAA</sequence>
<feature type="transmembrane region" description="Helical" evidence="9">
    <location>
        <begin position="337"/>
        <end position="356"/>
    </location>
</feature>
<comment type="caution">
    <text evidence="10">The sequence shown here is derived from an EMBL/GenBank/DDBJ whole genome shotgun (WGS) entry which is preliminary data.</text>
</comment>
<dbReference type="InterPro" id="IPR007272">
    <property type="entry name" value="Sulf_transp_TsuA/YedE"/>
</dbReference>
<comment type="similarity">
    <text evidence="8">Belongs to the TsuA/YedE (TC 9.B.102) family.</text>
</comment>
<evidence type="ECO:0000256" key="5">
    <source>
        <dbReference type="ARBA" id="ARBA00022692"/>
    </source>
</evidence>
<dbReference type="PANTHER" id="PTHR30574:SF1">
    <property type="entry name" value="SULPHUR TRANSPORT DOMAIN-CONTAINING PROTEIN"/>
    <property type="match status" value="1"/>
</dbReference>
<evidence type="ECO:0000256" key="1">
    <source>
        <dbReference type="ARBA" id="ARBA00004429"/>
    </source>
</evidence>
<keyword evidence="3" id="KW-1003">Cell membrane</keyword>
<keyword evidence="4" id="KW-0997">Cell inner membrane</keyword>
<dbReference type="EMBL" id="QDDR01000013">
    <property type="protein sequence ID" value="PVE45674.1"/>
    <property type="molecule type" value="Genomic_DNA"/>
</dbReference>
<name>A0A2T7ULX3_9RHOB</name>
<dbReference type="PANTHER" id="PTHR30574">
    <property type="entry name" value="INNER MEMBRANE PROTEIN YEDE"/>
    <property type="match status" value="1"/>
</dbReference>
<dbReference type="AlphaFoldDB" id="A0A2T7ULX3"/>
<feature type="transmembrane region" description="Helical" evidence="9">
    <location>
        <begin position="296"/>
        <end position="317"/>
    </location>
</feature>
<evidence type="ECO:0000313" key="10">
    <source>
        <dbReference type="EMBL" id="PVE45674.1"/>
    </source>
</evidence>
<protein>
    <submittedName>
        <fullName evidence="10">YeeE/YedE</fullName>
    </submittedName>
</protein>
<feature type="transmembrane region" description="Helical" evidence="9">
    <location>
        <begin position="64"/>
        <end position="84"/>
    </location>
</feature>
<feature type="transmembrane region" description="Helical" evidence="9">
    <location>
        <begin position="203"/>
        <end position="225"/>
    </location>
</feature>
<dbReference type="GO" id="GO:0005886">
    <property type="term" value="C:plasma membrane"/>
    <property type="evidence" value="ECO:0007669"/>
    <property type="project" value="UniProtKB-SubCell"/>
</dbReference>
<dbReference type="Proteomes" id="UP000244810">
    <property type="component" value="Unassembled WGS sequence"/>
</dbReference>
<comment type="subcellular location">
    <subcellularLocation>
        <location evidence="1">Cell inner membrane</location>
        <topology evidence="1">Multi-pass membrane protein</topology>
    </subcellularLocation>
</comment>
<keyword evidence="6 9" id="KW-1133">Transmembrane helix</keyword>
<feature type="transmembrane region" description="Helical" evidence="9">
    <location>
        <begin position="173"/>
        <end position="191"/>
    </location>
</feature>
<keyword evidence="11" id="KW-1185">Reference proteome</keyword>
<evidence type="ECO:0000256" key="8">
    <source>
        <dbReference type="ARBA" id="ARBA00035655"/>
    </source>
</evidence>
<evidence type="ECO:0000256" key="6">
    <source>
        <dbReference type="ARBA" id="ARBA00022989"/>
    </source>
</evidence>
<evidence type="ECO:0000256" key="7">
    <source>
        <dbReference type="ARBA" id="ARBA00023136"/>
    </source>
</evidence>
<keyword evidence="7 9" id="KW-0472">Membrane</keyword>
<dbReference type="OrthoDB" id="9794165at2"/>
<feature type="transmembrane region" description="Helical" evidence="9">
    <location>
        <begin position="265"/>
        <end position="284"/>
    </location>
</feature>
<reference evidence="10 11" key="1">
    <citation type="journal article" date="2011" name="Syst. Appl. Microbiol.">
        <title>Defluviimonas denitrificans gen. nov., sp. nov., and Pararhodobacter aggregans gen. nov., sp. nov., non-phototrophic Rhodobacteraceae from the biofilter of a marine aquaculture.</title>
        <authorList>
            <person name="Foesel B.U."/>
            <person name="Drake H.L."/>
            <person name="Schramm A."/>
        </authorList>
    </citation>
    <scope>NUCLEOTIDE SEQUENCE [LARGE SCALE GENOMIC DNA]</scope>
    <source>
        <strain evidence="10 11">D1-19</strain>
    </source>
</reference>
<evidence type="ECO:0000256" key="9">
    <source>
        <dbReference type="SAM" id="Phobius"/>
    </source>
</evidence>
<dbReference type="RefSeq" id="WP_107751678.1">
    <property type="nucleotide sequence ID" value="NZ_QBKF01000005.1"/>
</dbReference>
<feature type="transmembrane region" description="Helical" evidence="9">
    <location>
        <begin position="130"/>
        <end position="153"/>
    </location>
</feature>
<evidence type="ECO:0000313" key="11">
    <source>
        <dbReference type="Proteomes" id="UP000244810"/>
    </source>
</evidence>
<feature type="transmembrane region" description="Helical" evidence="9">
    <location>
        <begin position="32"/>
        <end position="52"/>
    </location>
</feature>
<proteinExistence type="inferred from homology"/>
<accession>A0A2T7ULX3</accession>
<gene>
    <name evidence="10" type="ORF">DDE23_20670</name>
</gene>
<keyword evidence="5 9" id="KW-0812">Transmembrane</keyword>
<keyword evidence="2" id="KW-0813">Transport</keyword>